<keyword evidence="3" id="KW-1185">Reference proteome</keyword>
<reference evidence="2 3" key="1">
    <citation type="journal article" date="2011" name="Syst. Appl. Microbiol.">
        <title>Defluviimonas denitrificans gen. nov., sp. nov., and Pararhodobacter aggregans gen. nov., sp. nov., non-phototrophic Rhodobacteraceae from the biofilter of a marine aquaculture.</title>
        <authorList>
            <person name="Foesel B.U."/>
            <person name="Drake H.L."/>
            <person name="Schramm A."/>
        </authorList>
    </citation>
    <scope>NUCLEOTIDE SEQUENCE [LARGE SCALE GENOMIC DNA]</scope>
    <source>
        <strain evidence="2 3">D1-19</strain>
    </source>
</reference>
<keyword evidence="1" id="KW-0732">Signal</keyword>
<accession>A0A2T7UJK5</accession>
<evidence type="ECO:0000313" key="3">
    <source>
        <dbReference type="Proteomes" id="UP000244810"/>
    </source>
</evidence>
<protein>
    <submittedName>
        <fullName evidence="2">Uncharacterized protein</fullName>
    </submittedName>
</protein>
<dbReference type="RefSeq" id="WP_107751710.1">
    <property type="nucleotide sequence ID" value="NZ_QBKF01000005.1"/>
</dbReference>
<comment type="caution">
    <text evidence="2">The sequence shown here is derived from an EMBL/GenBank/DDBJ whole genome shotgun (WGS) entry which is preliminary data.</text>
</comment>
<gene>
    <name evidence="2" type="ORF">DDE23_24350</name>
</gene>
<evidence type="ECO:0000256" key="1">
    <source>
        <dbReference type="SAM" id="SignalP"/>
    </source>
</evidence>
<proteinExistence type="predicted"/>
<sequence>MTRAWRIGIAAGLALGAPALAEEAALVAYGSRAGMAVSVLSAQGIDSEAAEVRVAHTPENARAFCTLYVMDPSEACVTATLADVAGWVGDRIAGDCRTGVFTGLWGGEMRFLGRLPQRTEFGADWDFREEGSDSPLDGTTASGYGVVLDQFRAICPARLAD</sequence>
<dbReference type="Proteomes" id="UP000244810">
    <property type="component" value="Unassembled WGS sequence"/>
</dbReference>
<organism evidence="2 3">
    <name type="scientific">Pararhodobacter aggregans</name>
    <dbReference type="NCBI Taxonomy" id="404875"/>
    <lineage>
        <taxon>Bacteria</taxon>
        <taxon>Pseudomonadati</taxon>
        <taxon>Pseudomonadota</taxon>
        <taxon>Alphaproteobacteria</taxon>
        <taxon>Rhodobacterales</taxon>
        <taxon>Paracoccaceae</taxon>
        <taxon>Pararhodobacter</taxon>
    </lineage>
</organism>
<feature type="chain" id="PRO_5015661380" evidence="1">
    <location>
        <begin position="22"/>
        <end position="161"/>
    </location>
</feature>
<feature type="signal peptide" evidence="1">
    <location>
        <begin position="1"/>
        <end position="21"/>
    </location>
</feature>
<name>A0A2T7UJK5_9RHOB</name>
<evidence type="ECO:0000313" key="2">
    <source>
        <dbReference type="EMBL" id="PVE44861.1"/>
    </source>
</evidence>
<dbReference type="AlphaFoldDB" id="A0A2T7UJK5"/>
<dbReference type="OrthoDB" id="8019685at2"/>
<dbReference type="EMBL" id="QDDR01000022">
    <property type="protein sequence ID" value="PVE44861.1"/>
    <property type="molecule type" value="Genomic_DNA"/>
</dbReference>